<feature type="compositionally biased region" description="Low complexity" evidence="8">
    <location>
        <begin position="341"/>
        <end position="353"/>
    </location>
</feature>
<feature type="region of interest" description="Disordered" evidence="8">
    <location>
        <begin position="310"/>
        <end position="375"/>
    </location>
</feature>
<evidence type="ECO:0000256" key="6">
    <source>
        <dbReference type="ARBA" id="ARBA00023065"/>
    </source>
</evidence>
<keyword evidence="2" id="KW-0813">Transport</keyword>
<dbReference type="Proteomes" id="UP000077115">
    <property type="component" value="Unassembled WGS sequence"/>
</dbReference>
<feature type="compositionally biased region" description="Low complexity" evidence="8">
    <location>
        <begin position="146"/>
        <end position="158"/>
    </location>
</feature>
<feature type="transmembrane region" description="Helical" evidence="9">
    <location>
        <begin position="21"/>
        <end position="45"/>
    </location>
</feature>
<keyword evidence="5 9" id="KW-1133">Transmembrane helix</keyword>
<evidence type="ECO:0000256" key="4">
    <source>
        <dbReference type="ARBA" id="ARBA00022692"/>
    </source>
</evidence>
<evidence type="ECO:0000256" key="8">
    <source>
        <dbReference type="SAM" id="MobiDB-lite"/>
    </source>
</evidence>
<feature type="compositionally biased region" description="Polar residues" evidence="8">
    <location>
        <begin position="310"/>
        <end position="323"/>
    </location>
</feature>
<evidence type="ECO:0000256" key="5">
    <source>
        <dbReference type="ARBA" id="ARBA00022989"/>
    </source>
</evidence>
<evidence type="ECO:0000256" key="9">
    <source>
        <dbReference type="SAM" id="Phobius"/>
    </source>
</evidence>
<dbReference type="PANTHER" id="PTHR33281:SF19">
    <property type="entry name" value="VOLTAGE-DEPENDENT ANION CHANNEL-FORMING PROTEIN YNEE"/>
    <property type="match status" value="1"/>
</dbReference>
<evidence type="ECO:0000313" key="11">
    <source>
        <dbReference type="Proteomes" id="UP000077115"/>
    </source>
</evidence>
<sequence>MYYKKGFIYWHAILTAVTFKRATILPTILPVILTTVLWSTLIVYLNRSEIWVLEFDDKLISMLGMALAFLLAFRTNRAFDRYWQGAQLWTTLSIQSRNLSRLIWNGVQTTSHEHLVEKHQMMRMVLAVAVATKCALRSGSQTAHGSSKQSSRVSKSESFTTVQHDGENVQELLDSSCKKTQKRIHEFAVDNEVLDLLPPGYFKVHTWRQSMVDLSSDVPFCKKETQLNMPVHLAKSRVIDHSKREQIATLNAQEKSIQTPKQTAVAMHTHDELSAKRVATWRLGLDAHEVLVESHIAPLESRHDNPFLNNCWSADSNEQSDPVNKTPKLRNRKQDQPKPPSSSSSRMTRSMTKLAQTSDDTVLQKSKYSPLTSTRIQHYKSPKANLIVSISPHATKNPKEIQTLQYSHSTHLVDAHLSTSGVSSAFSWTDGQFSDKPRGSTSLLATPNEKKGFTTSSPQFPMQRFPMYSQDGSLVINTPLDIIYRIAFYLRRRRRAHLVDLDDVPSMTQAITTMIDSVTKFEQILNVPMPKSYDVHMKQILILYFLALPFQLVKSLGWAVVFVTLVVSFAYFGADAIAAEIDGPFGTDENDLPLDYFCQKLKGDIEYIMEAPLFDESLSSE</sequence>
<keyword evidence="6" id="KW-0406">Ion transport</keyword>
<gene>
    <name evidence="10" type="ORF">BDEG_25728</name>
</gene>
<organism evidence="10 11">
    <name type="scientific">Batrachochytrium dendrobatidis (strain JEL423)</name>
    <dbReference type="NCBI Taxonomy" id="403673"/>
    <lineage>
        <taxon>Eukaryota</taxon>
        <taxon>Fungi</taxon>
        <taxon>Fungi incertae sedis</taxon>
        <taxon>Chytridiomycota</taxon>
        <taxon>Chytridiomycota incertae sedis</taxon>
        <taxon>Chytridiomycetes</taxon>
        <taxon>Rhizophydiales</taxon>
        <taxon>Rhizophydiales incertae sedis</taxon>
        <taxon>Batrachochytrium</taxon>
    </lineage>
</organism>
<dbReference type="PANTHER" id="PTHR33281">
    <property type="entry name" value="UPF0187 PROTEIN YNEE"/>
    <property type="match status" value="1"/>
</dbReference>
<feature type="transmembrane region" description="Helical" evidence="9">
    <location>
        <begin position="57"/>
        <end position="73"/>
    </location>
</feature>
<reference evidence="10 11" key="2">
    <citation type="submission" date="2016-05" db="EMBL/GenBank/DDBJ databases">
        <title>Lineage-specific infection strategies underlie the spectrum of fungal disease in amphibians.</title>
        <authorList>
            <person name="Cuomo C.A."/>
            <person name="Farrer R.A."/>
            <person name="James T."/>
            <person name="Longcore J."/>
            <person name="Birren B."/>
        </authorList>
    </citation>
    <scope>NUCLEOTIDE SEQUENCE [LARGE SCALE GENOMIC DNA]</scope>
    <source>
        <strain evidence="10 11">JEL423</strain>
    </source>
</reference>
<accession>A0A177WRF6</accession>
<evidence type="ECO:0000256" key="2">
    <source>
        <dbReference type="ARBA" id="ARBA00022448"/>
    </source>
</evidence>
<dbReference type="OrthoDB" id="1368at2759"/>
<comment type="subcellular location">
    <subcellularLocation>
        <location evidence="1">Cell membrane</location>
        <topology evidence="1">Multi-pass membrane protein</topology>
    </subcellularLocation>
</comment>
<feature type="region of interest" description="Disordered" evidence="8">
    <location>
        <begin position="140"/>
        <end position="161"/>
    </location>
</feature>
<keyword evidence="7 9" id="KW-0472">Membrane</keyword>
<evidence type="ECO:0000313" key="10">
    <source>
        <dbReference type="EMBL" id="OAJ42254.1"/>
    </source>
</evidence>
<evidence type="ECO:0000256" key="3">
    <source>
        <dbReference type="ARBA" id="ARBA00022475"/>
    </source>
</evidence>
<dbReference type="EMBL" id="DS022307">
    <property type="protein sequence ID" value="OAJ42254.1"/>
    <property type="molecule type" value="Genomic_DNA"/>
</dbReference>
<feature type="transmembrane region" description="Helical" evidence="9">
    <location>
        <begin position="541"/>
        <end position="572"/>
    </location>
</feature>
<dbReference type="STRING" id="403673.A0A177WRF6"/>
<evidence type="ECO:0008006" key="12">
    <source>
        <dbReference type="Google" id="ProtNLM"/>
    </source>
</evidence>
<evidence type="ECO:0000256" key="1">
    <source>
        <dbReference type="ARBA" id="ARBA00004651"/>
    </source>
</evidence>
<reference evidence="10 11" key="1">
    <citation type="submission" date="2006-10" db="EMBL/GenBank/DDBJ databases">
        <title>The Genome Sequence of Batrachochytrium dendrobatidis JEL423.</title>
        <authorList>
            <consortium name="The Broad Institute Genome Sequencing Platform"/>
            <person name="Birren B."/>
            <person name="Lander E."/>
            <person name="Galagan J."/>
            <person name="Cuomo C."/>
            <person name="Devon K."/>
            <person name="Jaffe D."/>
            <person name="Butler J."/>
            <person name="Alvarez P."/>
            <person name="Gnerre S."/>
            <person name="Grabherr M."/>
            <person name="Kleber M."/>
            <person name="Mauceli E."/>
            <person name="Brockman W."/>
            <person name="Young S."/>
            <person name="LaButti K."/>
            <person name="Sykes S."/>
            <person name="DeCaprio D."/>
            <person name="Crawford M."/>
            <person name="Koehrsen M."/>
            <person name="Engels R."/>
            <person name="Montgomery P."/>
            <person name="Pearson M."/>
            <person name="Howarth C."/>
            <person name="Larson L."/>
            <person name="White J."/>
            <person name="O'Leary S."/>
            <person name="Kodira C."/>
            <person name="Zeng Q."/>
            <person name="Yandava C."/>
            <person name="Alvarado L."/>
            <person name="Longcore J."/>
            <person name="James T."/>
        </authorList>
    </citation>
    <scope>NUCLEOTIDE SEQUENCE [LARGE SCALE GENOMIC DNA]</scope>
    <source>
        <strain evidence="10 11">JEL423</strain>
    </source>
</reference>
<proteinExistence type="predicted"/>
<dbReference type="VEuPathDB" id="FungiDB:BDEG_25728"/>
<feature type="compositionally biased region" description="Polar residues" evidence="8">
    <location>
        <begin position="354"/>
        <end position="375"/>
    </location>
</feature>
<protein>
    <recommendedName>
        <fullName evidence="12">Bestrophin, RFP-TM, chloride channel</fullName>
    </recommendedName>
</protein>
<evidence type="ECO:0000256" key="7">
    <source>
        <dbReference type="ARBA" id="ARBA00023136"/>
    </source>
</evidence>
<keyword evidence="3" id="KW-1003">Cell membrane</keyword>
<dbReference type="GO" id="GO:0005886">
    <property type="term" value="C:plasma membrane"/>
    <property type="evidence" value="ECO:0007669"/>
    <property type="project" value="UniProtKB-SubCell"/>
</dbReference>
<dbReference type="InterPro" id="IPR044669">
    <property type="entry name" value="YneE/VCCN1/2-like"/>
</dbReference>
<name>A0A177WRF6_BATDL</name>
<dbReference type="Pfam" id="PF25539">
    <property type="entry name" value="Bestrophin_2"/>
    <property type="match status" value="2"/>
</dbReference>
<keyword evidence="4 9" id="KW-0812">Transmembrane</keyword>
<dbReference type="AlphaFoldDB" id="A0A177WRF6"/>
<dbReference type="GO" id="GO:0005254">
    <property type="term" value="F:chloride channel activity"/>
    <property type="evidence" value="ECO:0007669"/>
    <property type="project" value="InterPro"/>
</dbReference>